<keyword evidence="3" id="KW-0731">Sigma factor</keyword>
<accession>A0A059E279</accession>
<evidence type="ECO:0000256" key="1">
    <source>
        <dbReference type="ARBA" id="ARBA00010641"/>
    </source>
</evidence>
<dbReference type="Proteomes" id="UP000024547">
    <property type="component" value="Unassembled WGS sequence"/>
</dbReference>
<evidence type="ECO:0000256" key="3">
    <source>
        <dbReference type="ARBA" id="ARBA00023082"/>
    </source>
</evidence>
<dbReference type="SUPFAM" id="SSF88946">
    <property type="entry name" value="Sigma2 domain of RNA polymerase sigma factors"/>
    <property type="match status" value="1"/>
</dbReference>
<evidence type="ECO:0000313" key="9">
    <source>
        <dbReference type="EMBL" id="KCZ62039.1"/>
    </source>
</evidence>
<feature type="region of interest" description="Disordered" evidence="6">
    <location>
        <begin position="1"/>
        <end position="26"/>
    </location>
</feature>
<evidence type="ECO:0000259" key="8">
    <source>
        <dbReference type="Pfam" id="PF08281"/>
    </source>
</evidence>
<dbReference type="InterPro" id="IPR007627">
    <property type="entry name" value="RNA_pol_sigma70_r2"/>
</dbReference>
<keyword evidence="4" id="KW-0238">DNA-binding</keyword>
<evidence type="ECO:0000256" key="4">
    <source>
        <dbReference type="ARBA" id="ARBA00023125"/>
    </source>
</evidence>
<dbReference type="EMBL" id="AWFH01000011">
    <property type="protein sequence ID" value="KCZ62039.1"/>
    <property type="molecule type" value="Genomic_DNA"/>
</dbReference>
<comment type="similarity">
    <text evidence="1">Belongs to the sigma-70 factor family. ECF subfamily.</text>
</comment>
<evidence type="ECO:0000256" key="2">
    <source>
        <dbReference type="ARBA" id="ARBA00023015"/>
    </source>
</evidence>
<dbReference type="InterPro" id="IPR039425">
    <property type="entry name" value="RNA_pol_sigma-70-like"/>
</dbReference>
<dbReference type="AlphaFoldDB" id="A0A059E279"/>
<name>A0A059E279_9PROT</name>
<dbReference type="InterPro" id="IPR036388">
    <property type="entry name" value="WH-like_DNA-bd_sf"/>
</dbReference>
<dbReference type="Gene3D" id="1.10.10.10">
    <property type="entry name" value="Winged helix-like DNA-binding domain superfamily/Winged helix DNA-binding domain"/>
    <property type="match status" value="1"/>
</dbReference>
<dbReference type="InterPro" id="IPR013325">
    <property type="entry name" value="RNA_pol_sigma_r2"/>
</dbReference>
<dbReference type="InterPro" id="IPR013249">
    <property type="entry name" value="RNA_pol_sigma70_r4_t2"/>
</dbReference>
<dbReference type="STRING" id="1280948.HY36_16245"/>
<keyword evidence="10" id="KW-1185">Reference proteome</keyword>
<protein>
    <submittedName>
        <fullName evidence="9">Uncharacterized protein</fullName>
    </submittedName>
</protein>
<evidence type="ECO:0000313" key="10">
    <source>
        <dbReference type="Proteomes" id="UP000024547"/>
    </source>
</evidence>
<dbReference type="InterPro" id="IPR014284">
    <property type="entry name" value="RNA_pol_sigma-70_dom"/>
</dbReference>
<dbReference type="Pfam" id="PF08281">
    <property type="entry name" value="Sigma70_r4_2"/>
    <property type="match status" value="1"/>
</dbReference>
<dbReference type="Pfam" id="PF04542">
    <property type="entry name" value="Sigma70_r2"/>
    <property type="match status" value="1"/>
</dbReference>
<organism evidence="9 10">
    <name type="scientific">Hyphomonas atlantica</name>
    <dbReference type="NCBI Taxonomy" id="1280948"/>
    <lineage>
        <taxon>Bacteria</taxon>
        <taxon>Pseudomonadati</taxon>
        <taxon>Pseudomonadota</taxon>
        <taxon>Alphaproteobacteria</taxon>
        <taxon>Hyphomonadales</taxon>
        <taxon>Hyphomonadaceae</taxon>
        <taxon>Hyphomonas</taxon>
    </lineage>
</organism>
<gene>
    <name evidence="9" type="ORF">HY36_16245</name>
</gene>
<keyword evidence="5" id="KW-0804">Transcription</keyword>
<evidence type="ECO:0000256" key="6">
    <source>
        <dbReference type="SAM" id="MobiDB-lite"/>
    </source>
</evidence>
<dbReference type="Gene3D" id="1.10.1740.10">
    <property type="match status" value="1"/>
</dbReference>
<dbReference type="GO" id="GO:0006352">
    <property type="term" value="P:DNA-templated transcription initiation"/>
    <property type="evidence" value="ECO:0007669"/>
    <property type="project" value="InterPro"/>
</dbReference>
<reference evidence="9 10" key="1">
    <citation type="journal article" date="2014" name="Antonie Van Leeuwenhoek">
        <title>Hyphomonas beringensis sp. nov. and Hyphomonas chukchiensis sp. nov., isolated from surface seawater of the Bering Sea and Chukchi Sea.</title>
        <authorList>
            <person name="Li C."/>
            <person name="Lai Q."/>
            <person name="Li G."/>
            <person name="Dong C."/>
            <person name="Wang J."/>
            <person name="Liao Y."/>
            <person name="Shao Z."/>
        </authorList>
    </citation>
    <scope>NUCLEOTIDE SEQUENCE [LARGE SCALE GENOMIC DNA]</scope>
    <source>
        <strain evidence="9 10">22II1-22F38</strain>
    </source>
</reference>
<dbReference type="PANTHER" id="PTHR43133">
    <property type="entry name" value="RNA POLYMERASE ECF-TYPE SIGMA FACTO"/>
    <property type="match status" value="1"/>
</dbReference>
<dbReference type="eggNOG" id="COG1595">
    <property type="taxonomic scope" value="Bacteria"/>
</dbReference>
<dbReference type="SUPFAM" id="SSF88659">
    <property type="entry name" value="Sigma3 and sigma4 domains of RNA polymerase sigma factors"/>
    <property type="match status" value="1"/>
</dbReference>
<dbReference type="GO" id="GO:0016987">
    <property type="term" value="F:sigma factor activity"/>
    <property type="evidence" value="ECO:0007669"/>
    <property type="project" value="UniProtKB-KW"/>
</dbReference>
<dbReference type="InterPro" id="IPR013324">
    <property type="entry name" value="RNA_pol_sigma_r3/r4-like"/>
</dbReference>
<dbReference type="PATRIC" id="fig|1280948.3.peg.1475"/>
<proteinExistence type="inferred from homology"/>
<keyword evidence="2" id="KW-0805">Transcription regulation</keyword>
<sequence>MRIMVHKSNSLERHSIMTSDPSPSERRKRVIEAALIESHQDMFRFLKRKLRNDADAKDVLQEFYVKALTRFNDLKDEDRLRGWLSQILRSTIADHFRAMTRSDKALETYAAEAALLFDDDEIDFVICACLYKMLPTLNPDYADLIWRADLIGEDRSVIAHDLGLSENALRVKLHRARRAMRQRLEQTCLTCIEHGYFQCACPGAEDLRKRVEATALSIPPGQVVP</sequence>
<dbReference type="GO" id="GO:0003677">
    <property type="term" value="F:DNA binding"/>
    <property type="evidence" value="ECO:0007669"/>
    <property type="project" value="UniProtKB-KW"/>
</dbReference>
<dbReference type="NCBIfam" id="TIGR02937">
    <property type="entry name" value="sigma70-ECF"/>
    <property type="match status" value="1"/>
</dbReference>
<comment type="caution">
    <text evidence="9">The sequence shown here is derived from an EMBL/GenBank/DDBJ whole genome shotgun (WGS) entry which is preliminary data.</text>
</comment>
<evidence type="ECO:0000259" key="7">
    <source>
        <dbReference type="Pfam" id="PF04542"/>
    </source>
</evidence>
<feature type="domain" description="RNA polymerase sigma-70 region 2" evidence="7">
    <location>
        <begin position="36"/>
        <end position="99"/>
    </location>
</feature>
<dbReference type="PANTHER" id="PTHR43133:SF8">
    <property type="entry name" value="RNA POLYMERASE SIGMA FACTOR HI_1459-RELATED"/>
    <property type="match status" value="1"/>
</dbReference>
<feature type="domain" description="RNA polymerase sigma factor 70 region 4 type 2" evidence="8">
    <location>
        <begin position="129"/>
        <end position="180"/>
    </location>
</feature>
<evidence type="ECO:0000256" key="5">
    <source>
        <dbReference type="ARBA" id="ARBA00023163"/>
    </source>
</evidence>